<evidence type="ECO:0000256" key="3">
    <source>
        <dbReference type="ARBA" id="ARBA00022475"/>
    </source>
</evidence>
<evidence type="ECO:0000256" key="7">
    <source>
        <dbReference type="ARBA" id="ARBA00023010"/>
    </source>
</evidence>
<reference evidence="10" key="1">
    <citation type="submission" date="2022-10" db="EMBL/GenBank/DDBJ databases">
        <authorList>
            <person name="Yue Y."/>
        </authorList>
    </citation>
    <scope>NUCLEOTIDE SEQUENCE</scope>
    <source>
        <strain evidence="10">Z654</strain>
    </source>
</reference>
<dbReference type="InterPro" id="IPR038379">
    <property type="entry name" value="SecE_sf"/>
</dbReference>
<evidence type="ECO:0000256" key="1">
    <source>
        <dbReference type="ARBA" id="ARBA00004370"/>
    </source>
</evidence>
<keyword evidence="8 9" id="KW-0472">Membrane</keyword>
<keyword evidence="4 9" id="KW-0812">Transmembrane</keyword>
<protein>
    <recommendedName>
        <fullName evidence="9">Protein translocase subunit SecE</fullName>
    </recommendedName>
</protein>
<evidence type="ECO:0000313" key="11">
    <source>
        <dbReference type="Proteomes" id="UP001208041"/>
    </source>
</evidence>
<keyword evidence="5 9" id="KW-0653">Protein transport</keyword>
<evidence type="ECO:0000256" key="8">
    <source>
        <dbReference type="ARBA" id="ARBA00023136"/>
    </source>
</evidence>
<dbReference type="EMBL" id="JAOYFC010000007">
    <property type="protein sequence ID" value="MCV6826048.1"/>
    <property type="molecule type" value="Genomic_DNA"/>
</dbReference>
<proteinExistence type="inferred from homology"/>
<comment type="subcellular location">
    <subcellularLocation>
        <location evidence="9">Cell membrane</location>
        <topology evidence="9">Single-pass membrane protein</topology>
    </subcellularLocation>
    <subcellularLocation>
        <location evidence="1">Membrane</location>
    </subcellularLocation>
</comment>
<dbReference type="GO" id="GO:0006605">
    <property type="term" value="P:protein targeting"/>
    <property type="evidence" value="ECO:0007669"/>
    <property type="project" value="UniProtKB-UniRule"/>
</dbReference>
<dbReference type="InterPro" id="IPR005807">
    <property type="entry name" value="SecE_bac"/>
</dbReference>
<comment type="subunit">
    <text evidence="9">Component of the Sec protein translocase complex. Heterotrimer consisting of SecY, SecE and SecG subunits. The heterotrimers can form oligomers, although 1 heterotrimer is thought to be able to translocate proteins. Interacts with the ribosome. Interacts with SecDF, and other proteins may be involved. Interacts with SecA.</text>
</comment>
<evidence type="ECO:0000256" key="6">
    <source>
        <dbReference type="ARBA" id="ARBA00022989"/>
    </source>
</evidence>
<dbReference type="RefSeq" id="WP_263955030.1">
    <property type="nucleotide sequence ID" value="NZ_JAOYFC010000007.1"/>
</dbReference>
<comment type="similarity">
    <text evidence="9">Belongs to the SecE/SEC61-gamma family.</text>
</comment>
<keyword evidence="2 9" id="KW-0813">Transport</keyword>
<dbReference type="Gene3D" id="1.20.5.1030">
    <property type="entry name" value="Preprotein translocase secy subunit"/>
    <property type="match status" value="1"/>
</dbReference>
<dbReference type="GO" id="GO:0008320">
    <property type="term" value="F:protein transmembrane transporter activity"/>
    <property type="evidence" value="ECO:0007669"/>
    <property type="project" value="UniProtKB-UniRule"/>
</dbReference>
<dbReference type="GO" id="GO:0065002">
    <property type="term" value="P:intracellular protein transmembrane transport"/>
    <property type="evidence" value="ECO:0007669"/>
    <property type="project" value="UniProtKB-UniRule"/>
</dbReference>
<keyword evidence="3 9" id="KW-1003">Cell membrane</keyword>
<dbReference type="InterPro" id="IPR001901">
    <property type="entry name" value="Translocase_SecE/Sec61-g"/>
</dbReference>
<evidence type="ECO:0000256" key="9">
    <source>
        <dbReference type="HAMAP-Rule" id="MF_00422"/>
    </source>
</evidence>
<dbReference type="PANTHER" id="PTHR33910">
    <property type="entry name" value="PROTEIN TRANSLOCASE SUBUNIT SECE"/>
    <property type="match status" value="1"/>
</dbReference>
<dbReference type="GO" id="GO:0043952">
    <property type="term" value="P:protein transport by the Sec complex"/>
    <property type="evidence" value="ECO:0007669"/>
    <property type="project" value="UniProtKB-UniRule"/>
</dbReference>
<comment type="function">
    <text evidence="9">Essential subunit of the Sec protein translocation channel SecYEG. Clamps together the 2 halves of SecY. May contact the channel plug during translocation.</text>
</comment>
<evidence type="ECO:0000256" key="2">
    <source>
        <dbReference type="ARBA" id="ARBA00022448"/>
    </source>
</evidence>
<dbReference type="PANTHER" id="PTHR33910:SF1">
    <property type="entry name" value="PROTEIN TRANSLOCASE SUBUNIT SECE"/>
    <property type="match status" value="1"/>
</dbReference>
<keyword evidence="7 9" id="KW-0811">Translocation</keyword>
<dbReference type="GO" id="GO:0005886">
    <property type="term" value="C:plasma membrane"/>
    <property type="evidence" value="ECO:0007669"/>
    <property type="project" value="UniProtKB-SubCell"/>
</dbReference>
<dbReference type="NCBIfam" id="TIGR00964">
    <property type="entry name" value="secE_bact"/>
    <property type="match status" value="1"/>
</dbReference>
<dbReference type="HAMAP" id="MF_00422">
    <property type="entry name" value="SecE"/>
    <property type="match status" value="1"/>
</dbReference>
<dbReference type="Proteomes" id="UP001208041">
    <property type="component" value="Unassembled WGS sequence"/>
</dbReference>
<keyword evidence="6 9" id="KW-1133">Transmembrane helix</keyword>
<feature type="transmembrane region" description="Helical" evidence="9">
    <location>
        <begin position="30"/>
        <end position="51"/>
    </location>
</feature>
<sequence length="67" mass="7561">MAAKRTNPLQFIQQVRSEGSKITWPTRREVALTTAMVFVMAALFATFFSLVDLSIRSLLQYGLSFFG</sequence>
<dbReference type="AlphaFoldDB" id="A0AAE3LSP0"/>
<evidence type="ECO:0000256" key="4">
    <source>
        <dbReference type="ARBA" id="ARBA00022692"/>
    </source>
</evidence>
<name>A0AAE3LSP0_9RHOB</name>
<comment type="caution">
    <text evidence="10">The sequence shown here is derived from an EMBL/GenBank/DDBJ whole genome shotgun (WGS) entry which is preliminary data.</text>
</comment>
<dbReference type="GO" id="GO:0009306">
    <property type="term" value="P:protein secretion"/>
    <property type="evidence" value="ECO:0007669"/>
    <property type="project" value="UniProtKB-UniRule"/>
</dbReference>
<dbReference type="Pfam" id="PF00584">
    <property type="entry name" value="SecE"/>
    <property type="match status" value="1"/>
</dbReference>
<evidence type="ECO:0000256" key="5">
    <source>
        <dbReference type="ARBA" id="ARBA00022927"/>
    </source>
</evidence>
<gene>
    <name evidence="9 10" type="primary">secE</name>
    <name evidence="10" type="ORF">OH136_15915</name>
</gene>
<organism evidence="10 11">
    <name type="scientific">Halocynthiibacter halioticoli</name>
    <dbReference type="NCBI Taxonomy" id="2986804"/>
    <lineage>
        <taxon>Bacteria</taxon>
        <taxon>Pseudomonadati</taxon>
        <taxon>Pseudomonadota</taxon>
        <taxon>Alphaproteobacteria</taxon>
        <taxon>Rhodobacterales</taxon>
        <taxon>Paracoccaceae</taxon>
        <taxon>Halocynthiibacter</taxon>
    </lineage>
</organism>
<keyword evidence="11" id="KW-1185">Reference proteome</keyword>
<accession>A0AAE3LSP0</accession>
<evidence type="ECO:0000313" key="10">
    <source>
        <dbReference type="EMBL" id="MCV6826048.1"/>
    </source>
</evidence>